<reference evidence="2" key="1">
    <citation type="journal article" date="2023" name="Science">
        <title>Genome structures resolve the early diversification of teleost fishes.</title>
        <authorList>
            <person name="Parey E."/>
            <person name="Louis A."/>
            <person name="Montfort J."/>
            <person name="Bouchez O."/>
            <person name="Roques C."/>
            <person name="Iampietro C."/>
            <person name="Lluch J."/>
            <person name="Castinel A."/>
            <person name="Donnadieu C."/>
            <person name="Desvignes T."/>
            <person name="Floi Bucao C."/>
            <person name="Jouanno E."/>
            <person name="Wen M."/>
            <person name="Mejri S."/>
            <person name="Dirks R."/>
            <person name="Jansen H."/>
            <person name="Henkel C."/>
            <person name="Chen W.J."/>
            <person name="Zahm M."/>
            <person name="Cabau C."/>
            <person name="Klopp C."/>
            <person name="Thompson A.W."/>
            <person name="Robinson-Rechavi M."/>
            <person name="Braasch I."/>
            <person name="Lecointre G."/>
            <person name="Bobe J."/>
            <person name="Postlethwait J.H."/>
            <person name="Berthelot C."/>
            <person name="Roest Crollius H."/>
            <person name="Guiguen Y."/>
        </authorList>
    </citation>
    <scope>NUCLEOTIDE SEQUENCE</scope>
    <source>
        <strain evidence="2">NC1722</strain>
    </source>
</reference>
<feature type="compositionally biased region" description="Low complexity" evidence="1">
    <location>
        <begin position="56"/>
        <end position="65"/>
    </location>
</feature>
<evidence type="ECO:0000313" key="2">
    <source>
        <dbReference type="EMBL" id="KAJ8390982.1"/>
    </source>
</evidence>
<organism evidence="2 3">
    <name type="scientific">Aldrovandia affinis</name>
    <dbReference type="NCBI Taxonomy" id="143900"/>
    <lineage>
        <taxon>Eukaryota</taxon>
        <taxon>Metazoa</taxon>
        <taxon>Chordata</taxon>
        <taxon>Craniata</taxon>
        <taxon>Vertebrata</taxon>
        <taxon>Euteleostomi</taxon>
        <taxon>Actinopterygii</taxon>
        <taxon>Neopterygii</taxon>
        <taxon>Teleostei</taxon>
        <taxon>Notacanthiformes</taxon>
        <taxon>Halosauridae</taxon>
        <taxon>Aldrovandia</taxon>
    </lineage>
</organism>
<gene>
    <name evidence="2" type="ORF">AAFF_G00097600</name>
</gene>
<proteinExistence type="predicted"/>
<accession>A0AAD7RVF2</accession>
<evidence type="ECO:0000256" key="1">
    <source>
        <dbReference type="SAM" id="MobiDB-lite"/>
    </source>
</evidence>
<dbReference type="AlphaFoldDB" id="A0AAD7RVF2"/>
<comment type="caution">
    <text evidence="2">The sequence shown here is derived from an EMBL/GenBank/DDBJ whole genome shotgun (WGS) entry which is preliminary data.</text>
</comment>
<feature type="compositionally biased region" description="Polar residues" evidence="1">
    <location>
        <begin position="88"/>
        <end position="101"/>
    </location>
</feature>
<keyword evidence="3" id="KW-1185">Reference proteome</keyword>
<feature type="region of interest" description="Disordered" evidence="1">
    <location>
        <begin position="25"/>
        <end position="101"/>
    </location>
</feature>
<protein>
    <submittedName>
        <fullName evidence="2">Uncharacterized protein</fullName>
    </submittedName>
</protein>
<name>A0AAD7RVF2_9TELE</name>
<dbReference type="Proteomes" id="UP001221898">
    <property type="component" value="Unassembled WGS sequence"/>
</dbReference>
<feature type="compositionally biased region" description="Pro residues" evidence="1">
    <location>
        <begin position="33"/>
        <end position="54"/>
    </location>
</feature>
<sequence>MYDHVPLNTQGIKVFTEVLKNTALGHSTVTPPTRSPGTPPPTPHPTGASNPPPSTAAGVRAVGARRPAHPTRPEQEAQPESYAGSGGVQSTEPCSLRTQPN</sequence>
<dbReference type="EMBL" id="JAINUG010000163">
    <property type="protein sequence ID" value="KAJ8390982.1"/>
    <property type="molecule type" value="Genomic_DNA"/>
</dbReference>
<evidence type="ECO:0000313" key="3">
    <source>
        <dbReference type="Proteomes" id="UP001221898"/>
    </source>
</evidence>